<sequence length="18" mass="2098">MRTIFTAEVFFSAFCNTL</sequence>
<proteinExistence type="predicted"/>
<dbReference type="EMBL" id="GGEC01052508">
    <property type="protein sequence ID" value="MBX32992.1"/>
    <property type="molecule type" value="Transcribed_RNA"/>
</dbReference>
<accession>A0A2P2MS02</accession>
<organism evidence="1">
    <name type="scientific">Rhizophora mucronata</name>
    <name type="common">Asiatic mangrove</name>
    <dbReference type="NCBI Taxonomy" id="61149"/>
    <lineage>
        <taxon>Eukaryota</taxon>
        <taxon>Viridiplantae</taxon>
        <taxon>Streptophyta</taxon>
        <taxon>Embryophyta</taxon>
        <taxon>Tracheophyta</taxon>
        <taxon>Spermatophyta</taxon>
        <taxon>Magnoliopsida</taxon>
        <taxon>eudicotyledons</taxon>
        <taxon>Gunneridae</taxon>
        <taxon>Pentapetalae</taxon>
        <taxon>rosids</taxon>
        <taxon>fabids</taxon>
        <taxon>Malpighiales</taxon>
        <taxon>Rhizophoraceae</taxon>
        <taxon>Rhizophora</taxon>
    </lineage>
</organism>
<name>A0A2P2MS02_RHIMU</name>
<protein>
    <submittedName>
        <fullName evidence="1">Uncharacterized protein</fullName>
    </submittedName>
</protein>
<dbReference type="AlphaFoldDB" id="A0A2P2MS02"/>
<reference evidence="1" key="1">
    <citation type="submission" date="2018-02" db="EMBL/GenBank/DDBJ databases">
        <title>Rhizophora mucronata_Transcriptome.</title>
        <authorList>
            <person name="Meera S.P."/>
            <person name="Sreeshan A."/>
            <person name="Augustine A."/>
        </authorList>
    </citation>
    <scope>NUCLEOTIDE SEQUENCE</scope>
    <source>
        <tissue evidence="1">Leaf</tissue>
    </source>
</reference>
<evidence type="ECO:0000313" key="1">
    <source>
        <dbReference type="EMBL" id="MBX32992.1"/>
    </source>
</evidence>